<evidence type="ECO:0000256" key="7">
    <source>
        <dbReference type="ARBA" id="ARBA00023242"/>
    </source>
</evidence>
<evidence type="ECO:0000256" key="6">
    <source>
        <dbReference type="ARBA" id="ARBA00023163"/>
    </source>
</evidence>
<evidence type="ECO:0000256" key="9">
    <source>
        <dbReference type="PROSITE-ProRule" id="PRU00221"/>
    </source>
</evidence>
<keyword evidence="3 9" id="KW-0853">WD repeat</keyword>
<sequence>MSSTIYNHRSLQPQGPPAPGPAQGHNPARLNDSIEVFRQEFELAQGDISVLRAQRDDFENKVNAQVNELNLIKQSLYELENQHSRVKQQYEEEVGRLRAELHSARQQSQQAAAAQAAAVNAQQQTTGQAPLPGLGSAAPPMPLPISTSGGPPAGGLPPAHSAGGLPPPNTAAAGPGGPPGGPGMGMGAPYGEGFYRGGERDQRERERERAAGGGDRAEREREREREREARERDREREAKRVKTERTKTERLDYTPGPTHKPYGEAGPSASSSSTALVPASGSSVPGPANNANAFLDDLDVANVPADLKKEGSDWFAVFNPKVKRQLDVTLVHTLAHESVVCCVRFSADGKFLATGCNRSAQIYDTKTGAKTCVLIDEHASSQGDLYIRSVCFSPDGKYLATGAEDKQIRIWDIAKKRIRRVFEGHQQEIYSLAFSHDGRLIVSGSGDKTARIWDMENGSQKVLEIMEPEGIDAGVTSVAMSADSRLVAAGSLDTIVRIWDVATGNLVERLRGHRDSVYSVAFTPDGKGLVSGSLDKTLKHWDITPLTRAGAKREPLPPVTPVGASSPSTSNGGGAVVAGGRGATAMKEGGERGSGCTLNFTGHKDYVLSVAVSHDGRWVVSGSKDRGVQFWEQQSAQVQLMLQGHKNSVISIDLSPQGGILATGSGDWQARLCELTSFLKHYLLLADSSL</sequence>
<keyword evidence="2" id="KW-0678">Repressor</keyword>
<feature type="repeat" description="WD" evidence="9">
    <location>
        <begin position="387"/>
        <end position="421"/>
    </location>
</feature>
<dbReference type="SUPFAM" id="SSF50978">
    <property type="entry name" value="WD40 repeat-like"/>
    <property type="match status" value="1"/>
</dbReference>
<keyword evidence="4" id="KW-0677">Repeat</keyword>
<feature type="region of interest" description="Disordered" evidence="10">
    <location>
        <begin position="551"/>
        <end position="574"/>
    </location>
</feature>
<comment type="similarity">
    <text evidence="8">Belongs to the WD repeat TUP1 family.</text>
</comment>
<evidence type="ECO:0000256" key="4">
    <source>
        <dbReference type="ARBA" id="ARBA00022737"/>
    </source>
</evidence>
<dbReference type="InterPro" id="IPR015943">
    <property type="entry name" value="WD40/YVTN_repeat-like_dom_sf"/>
</dbReference>
<feature type="repeat" description="WD" evidence="9">
    <location>
        <begin position="468"/>
        <end position="509"/>
    </location>
</feature>
<dbReference type="InterPro" id="IPR020472">
    <property type="entry name" value="WD40_PAC1"/>
</dbReference>
<feature type="compositionally biased region" description="Polar residues" evidence="10">
    <location>
        <begin position="268"/>
        <end position="283"/>
    </location>
</feature>
<dbReference type="PROSITE" id="PS50294">
    <property type="entry name" value="WD_REPEATS_REGION"/>
    <property type="match status" value="5"/>
</dbReference>
<keyword evidence="6" id="KW-0804">Transcription</keyword>
<dbReference type="PANTHER" id="PTHR19848:SF8">
    <property type="entry name" value="F-BOX AND WD REPEAT DOMAIN CONTAINING 7"/>
    <property type="match status" value="1"/>
</dbReference>
<feature type="repeat" description="WD" evidence="9">
    <location>
        <begin position="422"/>
        <end position="463"/>
    </location>
</feature>
<dbReference type="PANTHER" id="PTHR19848">
    <property type="entry name" value="WD40 REPEAT PROTEIN"/>
    <property type="match status" value="1"/>
</dbReference>
<proteinExistence type="inferred from homology"/>
<evidence type="ECO:0000256" key="3">
    <source>
        <dbReference type="ARBA" id="ARBA00022574"/>
    </source>
</evidence>
<feature type="compositionally biased region" description="Low complexity" evidence="10">
    <location>
        <begin position="115"/>
        <end position="138"/>
    </location>
</feature>
<feature type="domain" description="Transcriptional repressor Tup1 N-terminal" evidence="11">
    <location>
        <begin position="29"/>
        <end position="103"/>
    </location>
</feature>
<dbReference type="Proteomes" id="UP000053477">
    <property type="component" value="Unassembled WGS sequence"/>
</dbReference>
<feature type="region of interest" description="Disordered" evidence="10">
    <location>
        <begin position="115"/>
        <end position="284"/>
    </location>
</feature>
<dbReference type="SMART" id="SM00320">
    <property type="entry name" value="WD40"/>
    <property type="match status" value="7"/>
</dbReference>
<dbReference type="FunCoup" id="A0A0H2RWC6">
    <property type="interactions" value="135"/>
</dbReference>
<evidence type="ECO:0000313" key="13">
    <source>
        <dbReference type="Proteomes" id="UP000053477"/>
    </source>
</evidence>
<dbReference type="InterPro" id="IPR036322">
    <property type="entry name" value="WD40_repeat_dom_sf"/>
</dbReference>
<evidence type="ECO:0000256" key="10">
    <source>
        <dbReference type="SAM" id="MobiDB-lite"/>
    </source>
</evidence>
<dbReference type="InterPro" id="IPR019775">
    <property type="entry name" value="WD40_repeat_CS"/>
</dbReference>
<dbReference type="InterPro" id="IPR013890">
    <property type="entry name" value="Tscrpt_rep_Tup1_N"/>
</dbReference>
<feature type="repeat" description="WD" evidence="9">
    <location>
        <begin position="510"/>
        <end position="543"/>
    </location>
</feature>
<feature type="compositionally biased region" description="Basic and acidic residues" evidence="10">
    <location>
        <begin position="197"/>
        <end position="252"/>
    </location>
</feature>
<dbReference type="FunFam" id="2.130.10.10:FF:000503">
    <property type="entry name" value="Glucose repression regulatory protein TUP1"/>
    <property type="match status" value="1"/>
</dbReference>
<name>A0A0H2RWC6_9AGAM</name>
<comment type="subcellular location">
    <subcellularLocation>
        <location evidence="1">Nucleus</location>
    </subcellularLocation>
</comment>
<accession>A0A0H2RWC6</accession>
<dbReference type="OrthoDB" id="17410at2759"/>
<evidence type="ECO:0000256" key="5">
    <source>
        <dbReference type="ARBA" id="ARBA00023015"/>
    </source>
</evidence>
<feature type="repeat" description="WD" evidence="9">
    <location>
        <begin position="600"/>
        <end position="641"/>
    </location>
</feature>
<dbReference type="PRINTS" id="PR00320">
    <property type="entry name" value="GPROTEINBRPT"/>
</dbReference>
<reference evidence="12 13" key="1">
    <citation type="submission" date="2015-04" db="EMBL/GenBank/DDBJ databases">
        <title>Complete genome sequence of Schizopora paradoxa KUC8140, a cosmopolitan wood degrader in East Asia.</title>
        <authorList>
            <consortium name="DOE Joint Genome Institute"/>
            <person name="Min B."/>
            <person name="Park H."/>
            <person name="Jang Y."/>
            <person name="Kim J.-J."/>
            <person name="Kim K.H."/>
            <person name="Pangilinan J."/>
            <person name="Lipzen A."/>
            <person name="Riley R."/>
            <person name="Grigoriev I.V."/>
            <person name="Spatafora J.W."/>
            <person name="Choi I.-G."/>
        </authorList>
    </citation>
    <scope>NUCLEOTIDE SEQUENCE [LARGE SCALE GENOMIC DNA]</scope>
    <source>
        <strain evidence="12 13">KUC8140</strain>
    </source>
</reference>
<organism evidence="12 13">
    <name type="scientific">Schizopora paradoxa</name>
    <dbReference type="NCBI Taxonomy" id="27342"/>
    <lineage>
        <taxon>Eukaryota</taxon>
        <taxon>Fungi</taxon>
        <taxon>Dikarya</taxon>
        <taxon>Basidiomycota</taxon>
        <taxon>Agaricomycotina</taxon>
        <taxon>Agaricomycetes</taxon>
        <taxon>Hymenochaetales</taxon>
        <taxon>Schizoporaceae</taxon>
        <taxon>Schizopora</taxon>
    </lineage>
</organism>
<dbReference type="Gene3D" id="1.20.5.340">
    <property type="match status" value="1"/>
</dbReference>
<dbReference type="InterPro" id="IPR001680">
    <property type="entry name" value="WD40_rpt"/>
</dbReference>
<dbReference type="InParanoid" id="A0A0H2RWC6"/>
<keyword evidence="7" id="KW-0539">Nucleus</keyword>
<feature type="repeat" description="WD" evidence="9">
    <location>
        <begin position="642"/>
        <end position="672"/>
    </location>
</feature>
<gene>
    <name evidence="12" type="ORF">SCHPADRAFT_915170</name>
</gene>
<feature type="compositionally biased region" description="Gly residues" evidence="10">
    <location>
        <begin position="182"/>
        <end position="196"/>
    </location>
</feature>
<dbReference type="PROSITE" id="PS50082">
    <property type="entry name" value="WD_REPEATS_2"/>
    <property type="match status" value="6"/>
</dbReference>
<evidence type="ECO:0000256" key="2">
    <source>
        <dbReference type="ARBA" id="ARBA00022491"/>
    </source>
</evidence>
<evidence type="ECO:0000256" key="8">
    <source>
        <dbReference type="ARBA" id="ARBA00060760"/>
    </source>
</evidence>
<dbReference type="STRING" id="27342.A0A0H2RWC6"/>
<dbReference type="Gene3D" id="2.130.10.10">
    <property type="entry name" value="YVTN repeat-like/Quinoprotein amine dehydrogenase"/>
    <property type="match status" value="1"/>
</dbReference>
<dbReference type="CDD" id="cd00200">
    <property type="entry name" value="WD40"/>
    <property type="match status" value="1"/>
</dbReference>
<dbReference type="GO" id="GO:0005634">
    <property type="term" value="C:nucleus"/>
    <property type="evidence" value="ECO:0007669"/>
    <property type="project" value="UniProtKB-SubCell"/>
</dbReference>
<evidence type="ECO:0000256" key="1">
    <source>
        <dbReference type="ARBA" id="ARBA00004123"/>
    </source>
</evidence>
<dbReference type="Pfam" id="PF00400">
    <property type="entry name" value="WD40"/>
    <property type="match status" value="7"/>
</dbReference>
<feature type="region of interest" description="Disordered" evidence="10">
    <location>
        <begin position="1"/>
        <end position="28"/>
    </location>
</feature>
<feature type="compositionally biased region" description="Polar residues" evidence="10">
    <location>
        <begin position="1"/>
        <end position="11"/>
    </location>
</feature>
<keyword evidence="13" id="KW-1185">Reference proteome</keyword>
<keyword evidence="5" id="KW-0805">Transcription regulation</keyword>
<protein>
    <submittedName>
        <fullName evidence="12">WD40 repeat-like protein</fullName>
    </submittedName>
</protein>
<evidence type="ECO:0000313" key="12">
    <source>
        <dbReference type="EMBL" id="KLO13738.1"/>
    </source>
</evidence>
<dbReference type="PROSITE" id="PS00678">
    <property type="entry name" value="WD_REPEATS_1"/>
    <property type="match status" value="3"/>
</dbReference>
<dbReference type="AlphaFoldDB" id="A0A0H2RWC6"/>
<evidence type="ECO:0000259" key="11">
    <source>
        <dbReference type="Pfam" id="PF08581"/>
    </source>
</evidence>
<dbReference type="EMBL" id="KQ085955">
    <property type="protein sequence ID" value="KLO13738.1"/>
    <property type="molecule type" value="Genomic_DNA"/>
</dbReference>
<dbReference type="Pfam" id="PF08581">
    <property type="entry name" value="Tup_N"/>
    <property type="match status" value="1"/>
</dbReference>